<name>I7MK27_TETTS</name>
<protein>
    <submittedName>
        <fullName evidence="1">Uncharacterized protein</fullName>
    </submittedName>
</protein>
<proteinExistence type="predicted"/>
<dbReference type="GeneID" id="7829354"/>
<keyword evidence="2" id="KW-1185">Reference proteome</keyword>
<gene>
    <name evidence="1" type="ORF">TTHERM_00498060</name>
</gene>
<dbReference type="RefSeq" id="XP_001027994.2">
    <property type="nucleotide sequence ID" value="XM_001027994.2"/>
</dbReference>
<accession>I7MK27</accession>
<reference evidence="2" key="1">
    <citation type="journal article" date="2006" name="PLoS Biol.">
        <title>Macronuclear genome sequence of the ciliate Tetrahymena thermophila, a model eukaryote.</title>
        <authorList>
            <person name="Eisen J.A."/>
            <person name="Coyne R.S."/>
            <person name="Wu M."/>
            <person name="Wu D."/>
            <person name="Thiagarajan M."/>
            <person name="Wortman J.R."/>
            <person name="Badger J.H."/>
            <person name="Ren Q."/>
            <person name="Amedeo P."/>
            <person name="Jones K.M."/>
            <person name="Tallon L.J."/>
            <person name="Delcher A.L."/>
            <person name="Salzberg S.L."/>
            <person name="Silva J.C."/>
            <person name="Haas B.J."/>
            <person name="Majoros W.H."/>
            <person name="Farzad M."/>
            <person name="Carlton J.M."/>
            <person name="Smith R.K. Jr."/>
            <person name="Garg J."/>
            <person name="Pearlman R.E."/>
            <person name="Karrer K.M."/>
            <person name="Sun L."/>
            <person name="Manning G."/>
            <person name="Elde N.C."/>
            <person name="Turkewitz A.P."/>
            <person name="Asai D.J."/>
            <person name="Wilkes D.E."/>
            <person name="Wang Y."/>
            <person name="Cai H."/>
            <person name="Collins K."/>
            <person name="Stewart B.A."/>
            <person name="Lee S.R."/>
            <person name="Wilamowska K."/>
            <person name="Weinberg Z."/>
            <person name="Ruzzo W.L."/>
            <person name="Wloga D."/>
            <person name="Gaertig J."/>
            <person name="Frankel J."/>
            <person name="Tsao C.-C."/>
            <person name="Gorovsky M.A."/>
            <person name="Keeling P.J."/>
            <person name="Waller R.F."/>
            <person name="Patron N.J."/>
            <person name="Cherry J.M."/>
            <person name="Stover N.A."/>
            <person name="Krieger C.J."/>
            <person name="del Toro C."/>
            <person name="Ryder H.F."/>
            <person name="Williamson S.C."/>
            <person name="Barbeau R.A."/>
            <person name="Hamilton E.P."/>
            <person name="Orias E."/>
        </authorList>
    </citation>
    <scope>NUCLEOTIDE SEQUENCE [LARGE SCALE GENOMIC DNA]</scope>
    <source>
        <strain evidence="2">SB210</strain>
    </source>
</reference>
<sequence length="120" mass="14027">MSANQQNYSYESSQLKINLQIMEEDFNSLLIKIQSSMNKMSSNNIALSELLKQSATEYCEEVIKAKNLLQSIISDCENIQDYFIHIEILQKKISHFRLIVEEIAKIKERELIEVELDNKQ</sequence>
<dbReference type="AlphaFoldDB" id="I7MK27"/>
<dbReference type="Proteomes" id="UP000009168">
    <property type="component" value="Unassembled WGS sequence"/>
</dbReference>
<dbReference type="OrthoDB" id="304131at2759"/>
<dbReference type="KEGG" id="tet:TTHERM_00498060"/>
<organism evidence="1 2">
    <name type="scientific">Tetrahymena thermophila (strain SB210)</name>
    <dbReference type="NCBI Taxonomy" id="312017"/>
    <lineage>
        <taxon>Eukaryota</taxon>
        <taxon>Sar</taxon>
        <taxon>Alveolata</taxon>
        <taxon>Ciliophora</taxon>
        <taxon>Intramacronucleata</taxon>
        <taxon>Oligohymenophorea</taxon>
        <taxon>Hymenostomatida</taxon>
        <taxon>Tetrahymenina</taxon>
        <taxon>Tetrahymenidae</taxon>
        <taxon>Tetrahymena</taxon>
    </lineage>
</organism>
<evidence type="ECO:0000313" key="2">
    <source>
        <dbReference type="Proteomes" id="UP000009168"/>
    </source>
</evidence>
<dbReference type="EMBL" id="GG662212">
    <property type="protein sequence ID" value="EAS07752.2"/>
    <property type="molecule type" value="Genomic_DNA"/>
</dbReference>
<dbReference type="InParanoid" id="I7MK27"/>
<evidence type="ECO:0000313" key="1">
    <source>
        <dbReference type="EMBL" id="EAS07752.2"/>
    </source>
</evidence>